<evidence type="ECO:0000256" key="2">
    <source>
        <dbReference type="ARBA" id="ARBA00022475"/>
    </source>
</evidence>
<dbReference type="RefSeq" id="WP_413256632.1">
    <property type="nucleotide sequence ID" value="NZ_JBHFNS010000033.1"/>
</dbReference>
<keyword evidence="3 6" id="KW-0812">Transmembrane</keyword>
<dbReference type="CDD" id="cd16914">
    <property type="entry name" value="EcfT"/>
    <property type="match status" value="1"/>
</dbReference>
<feature type="transmembrane region" description="Helical" evidence="6">
    <location>
        <begin position="107"/>
        <end position="125"/>
    </location>
</feature>
<name>A0ABV4Y8H3_9CYAN</name>
<dbReference type="EMBL" id="JBHFNS010000033">
    <property type="protein sequence ID" value="MFB2935111.1"/>
    <property type="molecule type" value="Genomic_DNA"/>
</dbReference>
<dbReference type="PANTHER" id="PTHR34857:SF2">
    <property type="entry name" value="SLL0384 PROTEIN"/>
    <property type="match status" value="1"/>
</dbReference>
<evidence type="ECO:0000313" key="7">
    <source>
        <dbReference type="EMBL" id="MFB2935111.1"/>
    </source>
</evidence>
<sequence>MTSSSVPTLYRDRDTIIHDRDPRVKILLLILLFFFIFLAPTWEWFALVTVLGLVLAVAAQTPWRWVLVLWAIHIPTFLALLIIPAGGELIAGNFSALAEAAAAELRLILAWTNAIIISVSLLSTIDAESLTDGMRALYFPPVVAFAVGLSYRLLYVTLGEAFRITSAMKIKGVDLSLKRPFRFIWNSLRLSFPVLFAVLRRGPTLMSSLAMRGYQTKRPNLGGFDAGDWILLLIGVVLTVGAFCAKFGWLPFSLSSLVPW</sequence>
<evidence type="ECO:0000256" key="3">
    <source>
        <dbReference type="ARBA" id="ARBA00022692"/>
    </source>
</evidence>
<dbReference type="Pfam" id="PF02361">
    <property type="entry name" value="CbiQ"/>
    <property type="match status" value="1"/>
</dbReference>
<keyword evidence="5 6" id="KW-0472">Membrane</keyword>
<proteinExistence type="predicted"/>
<dbReference type="InterPro" id="IPR003339">
    <property type="entry name" value="ABC/ECF_trnsptr_transmembrane"/>
</dbReference>
<evidence type="ECO:0000256" key="4">
    <source>
        <dbReference type="ARBA" id="ARBA00022989"/>
    </source>
</evidence>
<keyword evidence="2" id="KW-1003">Cell membrane</keyword>
<comment type="subcellular location">
    <subcellularLocation>
        <location evidence="1">Membrane</location>
        <topology evidence="1">Multi-pass membrane protein</topology>
    </subcellularLocation>
</comment>
<gene>
    <name evidence="7" type="ORF">ACE1B6_07510</name>
</gene>
<feature type="transmembrane region" description="Helical" evidence="6">
    <location>
        <begin position="137"/>
        <end position="162"/>
    </location>
</feature>
<accession>A0ABV4Y8H3</accession>
<evidence type="ECO:0000256" key="1">
    <source>
        <dbReference type="ARBA" id="ARBA00004141"/>
    </source>
</evidence>
<evidence type="ECO:0000313" key="8">
    <source>
        <dbReference type="Proteomes" id="UP001576776"/>
    </source>
</evidence>
<dbReference type="Proteomes" id="UP001576776">
    <property type="component" value="Unassembled WGS sequence"/>
</dbReference>
<comment type="caution">
    <text evidence="7">The sequence shown here is derived from an EMBL/GenBank/DDBJ whole genome shotgun (WGS) entry which is preliminary data.</text>
</comment>
<reference evidence="7 8" key="1">
    <citation type="submission" date="2024-09" db="EMBL/GenBank/DDBJ databases">
        <title>Floridaenema gen nov. (Aerosakkonemataceae, Aerosakkonematales ord. nov., Cyanobacteria) from benthic tropical and subtropical fresh waters, with the description of four new species.</title>
        <authorList>
            <person name="Moretto J.A."/>
            <person name="Berthold D.E."/>
            <person name="Lefler F.W."/>
            <person name="Huang I.-S."/>
            <person name="Laughinghouse H. IV."/>
        </authorList>
    </citation>
    <scope>NUCLEOTIDE SEQUENCE [LARGE SCALE GENOMIC DNA]</scope>
    <source>
        <strain evidence="7 8">BLCC-F154</strain>
    </source>
</reference>
<evidence type="ECO:0000256" key="5">
    <source>
        <dbReference type="ARBA" id="ARBA00023136"/>
    </source>
</evidence>
<protein>
    <submittedName>
        <fullName evidence="7">Energy-coupling factor transporter transmembrane protein EcfT</fullName>
    </submittedName>
</protein>
<keyword evidence="4 6" id="KW-1133">Transmembrane helix</keyword>
<keyword evidence="8" id="KW-1185">Reference proteome</keyword>
<organism evidence="7 8">
    <name type="scientific">Floridaenema fluviatile BLCC-F154</name>
    <dbReference type="NCBI Taxonomy" id="3153640"/>
    <lineage>
        <taxon>Bacteria</taxon>
        <taxon>Bacillati</taxon>
        <taxon>Cyanobacteriota</taxon>
        <taxon>Cyanophyceae</taxon>
        <taxon>Oscillatoriophycideae</taxon>
        <taxon>Aerosakkonematales</taxon>
        <taxon>Aerosakkonemataceae</taxon>
        <taxon>Floridanema</taxon>
        <taxon>Floridanema fluviatile</taxon>
    </lineage>
</organism>
<dbReference type="PANTHER" id="PTHR34857">
    <property type="entry name" value="SLL0384 PROTEIN"/>
    <property type="match status" value="1"/>
</dbReference>
<evidence type="ECO:0000256" key="6">
    <source>
        <dbReference type="SAM" id="Phobius"/>
    </source>
</evidence>
<dbReference type="InterPro" id="IPR051611">
    <property type="entry name" value="ECF_transporter_component"/>
</dbReference>
<feature type="transmembrane region" description="Helical" evidence="6">
    <location>
        <begin position="229"/>
        <end position="249"/>
    </location>
</feature>
<feature type="transmembrane region" description="Helical" evidence="6">
    <location>
        <begin position="26"/>
        <end position="59"/>
    </location>
</feature>
<feature type="transmembrane region" description="Helical" evidence="6">
    <location>
        <begin position="65"/>
        <end position="86"/>
    </location>
</feature>